<gene>
    <name evidence="8" type="ORF">Adt_22582</name>
</gene>
<evidence type="ECO:0000259" key="7">
    <source>
        <dbReference type="SMART" id="SM00128"/>
    </source>
</evidence>
<feature type="region of interest" description="Disordered" evidence="6">
    <location>
        <begin position="249"/>
        <end position="275"/>
    </location>
</feature>
<dbReference type="EMBL" id="JBFOLK010000007">
    <property type="protein sequence ID" value="KAL2497032.1"/>
    <property type="molecule type" value="Genomic_DNA"/>
</dbReference>
<dbReference type="SUPFAM" id="SSF56219">
    <property type="entry name" value="DNase I-like"/>
    <property type="match status" value="2"/>
</dbReference>
<dbReference type="InterPro" id="IPR045849">
    <property type="entry name" value="IP5P_plant"/>
</dbReference>
<sequence length="846" mass="96017">MDLENHVEKILWTEQQISHRVSELASEIIQDFTPQNNAPAFVGVATGAFLFLADLVRKIQLPISVDFIRADSYGLGTVSNGNPRIPFDLKVDVQGKHVILVEDIVDTGNTLSCLIDHIKSKGASSISVCTLLDKPARRKVHFELVGKGKYYCGFECPDYFVVGYGMDFAELYRNLPYIEVADKAIHSAIAGTLRSETFCNMRKQNTRPRHQKSETSWAEKLCFGCTCLQLFWARVVMRKWLNLTTNNSDYSADSDSDSDSVSNSDPEYCNWPGESRFKNDRSDGIRVEAYETLPRIRRKSETFRAQYINTKEIRICAGTWNVGGRVPPDDLDLDGWLDIDEPADVYVIGLQEIIPLNAGNIFGAEDRRPVSVWENIIRETLNKIPSVTKFKSHSNPPSPSKFKPSEDVPTIDEILQTTDSDIEEEICPLNEELNFFNEIKDGTVTGENVVDLDASASIDKHKLGISVEKELRRQFSSPITLERFNCFGTEDSEENGAMPSTQYINKLARTLSGTERIGLSWPEPPLHLLGQHVLERPGSFKSFKASKSFRTYSSFKSNMAGENRMRPEIASLAELDLESLINWKKRPPYVKIVSKQLVGIFITIWVRRNLRRHIQNLNVSSVGVGVMGYIGNKGSISVSMSIHQTLFCFICTHLTSGEKDADAAKRITDVQEIHRRTRFNSLSSIGLPKSICDHERIIWLGDLNYRINLSYEKTRELISKKDWAKLVEHDQLIREFRKGRAFDGWSEGTLNFAPTYKYETNSDTYCGEDSRAGRRTPSWCDRILSFGKGMKLLSYRRSELRLSDHRPVTASYMVEVEVFSPKKLQRALTLTDAEIKEEDIVIDGNW</sequence>
<proteinExistence type="inferred from homology"/>
<dbReference type="FunFam" id="3.60.10.10:FF:000038">
    <property type="entry name" value="type IV inositol polyphosphate 5-phosphatase 3"/>
    <property type="match status" value="1"/>
</dbReference>
<dbReference type="GO" id="GO:0000166">
    <property type="term" value="F:nucleotide binding"/>
    <property type="evidence" value="ECO:0007669"/>
    <property type="project" value="UniProtKB-KW"/>
</dbReference>
<evidence type="ECO:0000256" key="2">
    <source>
        <dbReference type="ARBA" id="ARBA00022723"/>
    </source>
</evidence>
<evidence type="ECO:0000256" key="1">
    <source>
        <dbReference type="ARBA" id="ARBA00010768"/>
    </source>
</evidence>
<dbReference type="PANTHER" id="PTHR45666:SF5">
    <property type="entry name" value="TYPE IV INOSITOL POLYPHOSPHATE 5-PHOSPHATASE 3"/>
    <property type="match status" value="1"/>
</dbReference>
<dbReference type="FunFam" id="3.40.50.2020:FF:000057">
    <property type="entry name" value="Hypoxanthine phosphoribosyltransferase"/>
    <property type="match status" value="1"/>
</dbReference>
<dbReference type="InterPro" id="IPR029057">
    <property type="entry name" value="PRTase-like"/>
</dbReference>
<keyword evidence="2" id="KW-0479">Metal-binding</keyword>
<dbReference type="InterPro" id="IPR036691">
    <property type="entry name" value="Endo/exonu/phosph_ase_sf"/>
</dbReference>
<keyword evidence="3" id="KW-0547">Nucleotide-binding</keyword>
<dbReference type="Pfam" id="PF00156">
    <property type="entry name" value="Pribosyltran"/>
    <property type="match status" value="1"/>
</dbReference>
<comment type="caution">
    <text evidence="8">The sequence shown here is derived from an EMBL/GenBank/DDBJ whole genome shotgun (WGS) entry which is preliminary data.</text>
</comment>
<accession>A0ABD1SBC6</accession>
<evidence type="ECO:0000313" key="9">
    <source>
        <dbReference type="Proteomes" id="UP001604336"/>
    </source>
</evidence>
<dbReference type="InterPro" id="IPR000836">
    <property type="entry name" value="PRTase_dom"/>
</dbReference>
<dbReference type="PANTHER" id="PTHR45666">
    <property type="entry name" value="TYPE IV INOSITOL POLYPHOSPHATE 5-PHOSPHATASE 9"/>
    <property type="match status" value="1"/>
</dbReference>
<evidence type="ECO:0000256" key="5">
    <source>
        <dbReference type="ARBA" id="ARBA00022842"/>
    </source>
</evidence>
<keyword evidence="5" id="KW-0460">Magnesium</keyword>
<dbReference type="Gene3D" id="3.40.50.2020">
    <property type="match status" value="1"/>
</dbReference>
<name>A0ABD1SBC6_9LAMI</name>
<organism evidence="8 9">
    <name type="scientific">Abeliophyllum distichum</name>
    <dbReference type="NCBI Taxonomy" id="126358"/>
    <lineage>
        <taxon>Eukaryota</taxon>
        <taxon>Viridiplantae</taxon>
        <taxon>Streptophyta</taxon>
        <taxon>Embryophyta</taxon>
        <taxon>Tracheophyta</taxon>
        <taxon>Spermatophyta</taxon>
        <taxon>Magnoliopsida</taxon>
        <taxon>eudicotyledons</taxon>
        <taxon>Gunneridae</taxon>
        <taxon>Pentapetalae</taxon>
        <taxon>asterids</taxon>
        <taxon>lamiids</taxon>
        <taxon>Lamiales</taxon>
        <taxon>Oleaceae</taxon>
        <taxon>Forsythieae</taxon>
        <taxon>Abeliophyllum</taxon>
    </lineage>
</organism>
<dbReference type="Gene3D" id="3.60.10.10">
    <property type="entry name" value="Endonuclease/exonuclease/phosphatase"/>
    <property type="match status" value="2"/>
</dbReference>
<dbReference type="InterPro" id="IPR005904">
    <property type="entry name" value="Hxn_phspho_trans"/>
</dbReference>
<dbReference type="SMART" id="SM00128">
    <property type="entry name" value="IPPc"/>
    <property type="match status" value="1"/>
</dbReference>
<evidence type="ECO:0000313" key="8">
    <source>
        <dbReference type="EMBL" id="KAL2497032.1"/>
    </source>
</evidence>
<dbReference type="SUPFAM" id="SSF53271">
    <property type="entry name" value="PRTase-like"/>
    <property type="match status" value="1"/>
</dbReference>
<dbReference type="Proteomes" id="UP001604336">
    <property type="component" value="Unassembled WGS sequence"/>
</dbReference>
<comment type="similarity">
    <text evidence="1">Belongs to the inositol polyphosphate 5-phosphatase family.</text>
</comment>
<dbReference type="GO" id="GO:0046872">
    <property type="term" value="F:metal ion binding"/>
    <property type="evidence" value="ECO:0007669"/>
    <property type="project" value="UniProtKB-KW"/>
</dbReference>
<feature type="domain" description="Inositol polyphosphate-related phosphatase" evidence="7">
    <location>
        <begin position="502"/>
        <end position="820"/>
    </location>
</feature>
<dbReference type="InterPro" id="IPR000300">
    <property type="entry name" value="IPPc"/>
</dbReference>
<dbReference type="CDD" id="cd06223">
    <property type="entry name" value="PRTases_typeI"/>
    <property type="match status" value="1"/>
</dbReference>
<evidence type="ECO:0000256" key="6">
    <source>
        <dbReference type="SAM" id="MobiDB-lite"/>
    </source>
</evidence>
<reference evidence="9" key="1">
    <citation type="submission" date="2024-07" db="EMBL/GenBank/DDBJ databases">
        <title>Two chromosome-level genome assemblies of Korean endemic species Abeliophyllum distichum and Forsythia ovata (Oleaceae).</title>
        <authorList>
            <person name="Jang H."/>
        </authorList>
    </citation>
    <scope>NUCLEOTIDE SEQUENCE [LARGE SCALE GENOMIC DNA]</scope>
</reference>
<keyword evidence="9" id="KW-1185">Reference proteome</keyword>
<dbReference type="AlphaFoldDB" id="A0ABD1SBC6"/>
<dbReference type="Pfam" id="PF22669">
    <property type="entry name" value="Exo_endo_phos2"/>
    <property type="match status" value="2"/>
</dbReference>
<protein>
    <submittedName>
        <fullName evidence="8">DNAse I-like superfamily protein</fullName>
    </submittedName>
</protein>
<dbReference type="GO" id="GO:0016787">
    <property type="term" value="F:hydrolase activity"/>
    <property type="evidence" value="ECO:0007669"/>
    <property type="project" value="UniProtKB-KW"/>
</dbReference>
<dbReference type="NCBIfam" id="TIGR01203">
    <property type="entry name" value="HGPRTase"/>
    <property type="match status" value="1"/>
</dbReference>
<evidence type="ECO:0000256" key="3">
    <source>
        <dbReference type="ARBA" id="ARBA00022741"/>
    </source>
</evidence>
<evidence type="ECO:0000256" key="4">
    <source>
        <dbReference type="ARBA" id="ARBA00022801"/>
    </source>
</evidence>
<keyword evidence="4" id="KW-0378">Hydrolase</keyword>